<evidence type="ECO:0000313" key="2">
    <source>
        <dbReference type="EMBL" id="SHN62950.1"/>
    </source>
</evidence>
<dbReference type="Proteomes" id="UP000184096">
    <property type="component" value="Chromosome I"/>
</dbReference>
<proteinExistence type="predicted"/>
<accession>A0A1M7SWX0</accession>
<evidence type="ECO:0000256" key="1">
    <source>
        <dbReference type="SAM" id="Phobius"/>
    </source>
</evidence>
<reference evidence="3" key="1">
    <citation type="submission" date="2016-11" db="EMBL/GenBank/DDBJ databases">
        <authorList>
            <person name="Varghese N."/>
            <person name="Submissions S."/>
        </authorList>
    </citation>
    <scope>NUCLEOTIDE SEQUENCE [LARGE SCALE GENOMIC DNA]</scope>
    <source>
        <strain evidence="3">GAS401</strain>
    </source>
</reference>
<sequence length="49" mass="5324">MLNISNPGSRHSSMEAGLFNQIALFSASGLAMSMAFVFVGGVRILYPWF</sequence>
<gene>
    <name evidence="2" type="ORF">SAMN05444170_0362</name>
</gene>
<feature type="transmembrane region" description="Helical" evidence="1">
    <location>
        <begin position="22"/>
        <end position="46"/>
    </location>
</feature>
<dbReference type="RefSeq" id="WP_156898352.1">
    <property type="nucleotide sequence ID" value="NZ_LT670849.1"/>
</dbReference>
<organism evidence="2 3">
    <name type="scientific">Bradyrhizobium erythrophlei</name>
    <dbReference type="NCBI Taxonomy" id="1437360"/>
    <lineage>
        <taxon>Bacteria</taxon>
        <taxon>Pseudomonadati</taxon>
        <taxon>Pseudomonadota</taxon>
        <taxon>Alphaproteobacteria</taxon>
        <taxon>Hyphomicrobiales</taxon>
        <taxon>Nitrobacteraceae</taxon>
        <taxon>Bradyrhizobium</taxon>
    </lineage>
</organism>
<name>A0A1M7SWX0_9BRAD</name>
<evidence type="ECO:0000313" key="3">
    <source>
        <dbReference type="Proteomes" id="UP000184096"/>
    </source>
</evidence>
<protein>
    <submittedName>
        <fullName evidence="2">Uncharacterized protein</fullName>
    </submittedName>
</protein>
<keyword evidence="1" id="KW-1133">Transmembrane helix</keyword>
<keyword evidence="3" id="KW-1185">Reference proteome</keyword>
<keyword evidence="1" id="KW-0472">Membrane</keyword>
<dbReference type="EMBL" id="LT670849">
    <property type="protein sequence ID" value="SHN62950.1"/>
    <property type="molecule type" value="Genomic_DNA"/>
</dbReference>
<keyword evidence="1" id="KW-0812">Transmembrane</keyword>
<dbReference type="AlphaFoldDB" id="A0A1M7SWX0"/>